<evidence type="ECO:0000313" key="1">
    <source>
        <dbReference type="EMBL" id="KAB7785371.1"/>
    </source>
</evidence>
<gene>
    <name evidence="1" type="ORF">F8B43_1872</name>
</gene>
<dbReference type="Proteomes" id="UP000469949">
    <property type="component" value="Unassembled WGS sequence"/>
</dbReference>
<sequence length="52" mass="5531">MPTDLQSDPDPLFLDAPDVVPDPAAYDAARSEARAALRNAVTAGREARMAAY</sequence>
<reference evidence="1 2" key="1">
    <citation type="submission" date="2019-10" db="EMBL/GenBank/DDBJ databases">
        <title>Draft Genome Sequence of the Caffeine Degrading Methylotroph Methylorubrum populi PINKEL.</title>
        <authorList>
            <person name="Dawson S.C."/>
            <person name="Zhang X."/>
            <person name="Wright M.E."/>
            <person name="Sharma G."/>
            <person name="Langner J.T."/>
            <person name="Ditty J.L."/>
            <person name="Subuyuj G.A."/>
        </authorList>
    </citation>
    <scope>NUCLEOTIDE SEQUENCE [LARGE SCALE GENOMIC DNA]</scope>
    <source>
        <strain evidence="1 2">Pinkel</strain>
    </source>
</reference>
<protein>
    <submittedName>
        <fullName evidence="1">Uncharacterized protein</fullName>
    </submittedName>
</protein>
<name>A0A833J8Q0_9HYPH</name>
<proteinExistence type="predicted"/>
<organism evidence="1 2">
    <name type="scientific">Methylorubrum populi</name>
    <dbReference type="NCBI Taxonomy" id="223967"/>
    <lineage>
        <taxon>Bacteria</taxon>
        <taxon>Pseudomonadati</taxon>
        <taxon>Pseudomonadota</taxon>
        <taxon>Alphaproteobacteria</taxon>
        <taxon>Hyphomicrobiales</taxon>
        <taxon>Methylobacteriaceae</taxon>
        <taxon>Methylorubrum</taxon>
    </lineage>
</organism>
<dbReference type="RefSeq" id="WP_246695928.1">
    <property type="nucleotide sequence ID" value="NZ_WEKV01000009.1"/>
</dbReference>
<comment type="caution">
    <text evidence="1">The sequence shown here is derived from an EMBL/GenBank/DDBJ whole genome shotgun (WGS) entry which is preliminary data.</text>
</comment>
<dbReference type="EMBL" id="WEKV01000009">
    <property type="protein sequence ID" value="KAB7785371.1"/>
    <property type="molecule type" value="Genomic_DNA"/>
</dbReference>
<evidence type="ECO:0000313" key="2">
    <source>
        <dbReference type="Proteomes" id="UP000469949"/>
    </source>
</evidence>
<accession>A0A833J8Q0</accession>
<dbReference type="AlphaFoldDB" id="A0A833J8Q0"/>